<protein>
    <submittedName>
        <fullName evidence="3">Cta3 protein</fullName>
    </submittedName>
</protein>
<dbReference type="SMART" id="SM00027">
    <property type="entry name" value="EH"/>
    <property type="match status" value="3"/>
</dbReference>
<feature type="region of interest" description="Disordered" evidence="1">
    <location>
        <begin position="379"/>
        <end position="504"/>
    </location>
</feature>
<dbReference type="AlphaFoldDB" id="H8X5C5"/>
<feature type="compositionally biased region" description="Basic and acidic residues" evidence="1">
    <location>
        <begin position="459"/>
        <end position="468"/>
    </location>
</feature>
<dbReference type="InterPro" id="IPR011992">
    <property type="entry name" value="EF-hand-dom_pair"/>
</dbReference>
<dbReference type="GO" id="GO:0005886">
    <property type="term" value="C:plasma membrane"/>
    <property type="evidence" value="ECO:0007669"/>
    <property type="project" value="TreeGrafter"/>
</dbReference>
<feature type="compositionally biased region" description="Acidic residues" evidence="1">
    <location>
        <begin position="868"/>
        <end position="879"/>
    </location>
</feature>
<dbReference type="RefSeq" id="XP_003869354.1">
    <property type="nucleotide sequence ID" value="XM_003869305.1"/>
</dbReference>
<dbReference type="PANTHER" id="PTHR11216:SF170">
    <property type="entry name" value="DYNAMIN ASSOCIATED PROTEIN 160, ISOFORM D"/>
    <property type="match status" value="1"/>
</dbReference>
<dbReference type="GO" id="GO:0006897">
    <property type="term" value="P:endocytosis"/>
    <property type="evidence" value="ECO:0007669"/>
    <property type="project" value="TreeGrafter"/>
</dbReference>
<gene>
    <name evidence="3" type="ORF">CORT_0D03790</name>
</gene>
<dbReference type="SUPFAM" id="SSF47473">
    <property type="entry name" value="EF-hand"/>
    <property type="match status" value="3"/>
</dbReference>
<feature type="compositionally biased region" description="Polar residues" evidence="1">
    <location>
        <begin position="803"/>
        <end position="812"/>
    </location>
</feature>
<dbReference type="Gene3D" id="1.10.238.10">
    <property type="entry name" value="EF-hand"/>
    <property type="match status" value="3"/>
</dbReference>
<name>H8X5C5_CANO9</name>
<feature type="compositionally biased region" description="Basic and acidic residues" evidence="1">
    <location>
        <begin position="697"/>
        <end position="717"/>
    </location>
</feature>
<dbReference type="Proteomes" id="UP000005018">
    <property type="component" value="Chromosome 4"/>
</dbReference>
<dbReference type="PROSITE" id="PS50031">
    <property type="entry name" value="EH"/>
    <property type="match status" value="3"/>
</dbReference>
<dbReference type="GO" id="GO:0005509">
    <property type="term" value="F:calcium ion binding"/>
    <property type="evidence" value="ECO:0007669"/>
    <property type="project" value="InterPro"/>
</dbReference>
<dbReference type="Pfam" id="PF12763">
    <property type="entry name" value="EH"/>
    <property type="match status" value="3"/>
</dbReference>
<feature type="domain" description="EH" evidence="2">
    <location>
        <begin position="149"/>
        <end position="240"/>
    </location>
</feature>
<feature type="compositionally biased region" description="Pro residues" evidence="1">
    <location>
        <begin position="408"/>
        <end position="418"/>
    </location>
</feature>
<evidence type="ECO:0000256" key="1">
    <source>
        <dbReference type="SAM" id="MobiDB-lite"/>
    </source>
</evidence>
<feature type="region of interest" description="Disordered" evidence="1">
    <location>
        <begin position="760"/>
        <end position="955"/>
    </location>
</feature>
<dbReference type="InterPro" id="IPR000261">
    <property type="entry name" value="EH_dom"/>
</dbReference>
<dbReference type="CDD" id="cd00052">
    <property type="entry name" value="EH"/>
    <property type="match status" value="3"/>
</dbReference>
<feature type="compositionally biased region" description="Polar residues" evidence="1">
    <location>
        <begin position="423"/>
        <end position="458"/>
    </location>
</feature>
<feature type="region of interest" description="Disordered" evidence="1">
    <location>
        <begin position="238"/>
        <end position="259"/>
    </location>
</feature>
<dbReference type="PANTHER" id="PTHR11216">
    <property type="entry name" value="EH DOMAIN"/>
    <property type="match status" value="1"/>
</dbReference>
<dbReference type="InterPro" id="IPR002048">
    <property type="entry name" value="EF_hand_dom"/>
</dbReference>
<feature type="region of interest" description="Disordered" evidence="1">
    <location>
        <begin position="117"/>
        <end position="138"/>
    </location>
</feature>
<dbReference type="GeneID" id="14540254"/>
<organism evidence="3 4">
    <name type="scientific">Candida orthopsilosis (strain 90-125)</name>
    <name type="common">Yeast</name>
    <dbReference type="NCBI Taxonomy" id="1136231"/>
    <lineage>
        <taxon>Eukaryota</taxon>
        <taxon>Fungi</taxon>
        <taxon>Dikarya</taxon>
        <taxon>Ascomycota</taxon>
        <taxon>Saccharomycotina</taxon>
        <taxon>Pichiomycetes</taxon>
        <taxon>Debaryomycetaceae</taxon>
        <taxon>Candida/Lodderomyces clade</taxon>
        <taxon>Candida</taxon>
    </lineage>
</organism>
<evidence type="ECO:0000313" key="4">
    <source>
        <dbReference type="Proteomes" id="UP000005018"/>
    </source>
</evidence>
<dbReference type="EMBL" id="HE681722">
    <property type="protein sequence ID" value="CCG23219.1"/>
    <property type="molecule type" value="Genomic_DNA"/>
</dbReference>
<accession>H8X5C5</accession>
<feature type="compositionally biased region" description="Polar residues" evidence="1">
    <location>
        <begin position="118"/>
        <end position="138"/>
    </location>
</feature>
<feature type="compositionally biased region" description="Basic and acidic residues" evidence="1">
    <location>
        <begin position="924"/>
        <end position="945"/>
    </location>
</feature>
<evidence type="ECO:0000313" key="3">
    <source>
        <dbReference type="EMBL" id="CCG23219.1"/>
    </source>
</evidence>
<keyword evidence="4" id="KW-1185">Reference proteome</keyword>
<dbReference type="KEGG" id="cot:CORT_0D03790"/>
<proteinExistence type="predicted"/>
<evidence type="ECO:0000259" key="2">
    <source>
        <dbReference type="PROSITE" id="PS50031"/>
    </source>
</evidence>
<dbReference type="FunFam" id="1.10.238.10:FF:000558">
    <property type="entry name" value="EH domain-containing and endocytosis protein 1"/>
    <property type="match status" value="1"/>
</dbReference>
<feature type="domain" description="EH" evidence="2">
    <location>
        <begin position="293"/>
        <end position="382"/>
    </location>
</feature>
<dbReference type="HOGENOM" id="CLU_002993_0_0_1"/>
<sequence>MSSSHPTPTFKVGLTPEEKSLYTQIFKSLDPENTGIITGEKARTTFEKSNLPPAILGEIWQLADQNNLGFLNQFGFCYAMRLIGYTQAGNHPAPGLADTPGPLPKFADLQLPQLQPQSTSNSYLSSQPNNTVPGSATPQESINAVSAADYQRFSQLFAKTVGSVQGELSGTQAKDIFLKARLPTATLGQIWSLVDRNNSGALYVGEFVIAMHLVQGVLSGRIKQLPPFLSDNVWKSVERSGGPISPPPPQSPNLYQQSSRQASISSQQTAIRHPLADDSKADAGGDWVVTPVMKAQYDSIFNNLDKEHVGHLNPDQVASFLMTSKLDQQDLATIWDLADIQNTGLFTKLEFSIALFLVNRKASGKSLPNVIPDSLISSIKSIGSKPVPPPTKVKSSMDDLVDVFGSPSPQPQSQPAAPPQLQERASSSDLSHSTKPRLTSSFKPTSTFGQSLLNQQSPKQEEIKEQVRESAPITTQSSPPPRKQVKYEALRSVPPPPATRATTDKHVNNDLLADPGHSEQLSQATSDLANVSNQINSLRTQTTNLDEKKSKAEQELQKLLNAKVEFENKLKLLRTSYDNEVKQVTEVEAKLSKAKEEAEALRSETSIAEAKLHSISTEVHEKQLAVEELQKENITAKEKLKTLNAETTQLEEQLKLINNEELRGQVAVKKSQAQVVIVKNEELRSQIATAEEEHRQLQEELNQQERTRLEEEEKQRQLQDQLQKHTPTGSDAGVVAGAVAGAGVVGAAVVGAVNTVSNHLGASKDDESVSTIEQEKNDKAATTKGLKGLSTDSGIAEEDNEDTPVTSSNSETKYPHNVAGGSVGAPAPLSVRDNDSVVEQEGPEGSASSFEMVEEREDEFPPIKELELQESDSEEEESHFDDAVDNFKQSNQRGNEEAAFDDDIFNDLQPATEDVDENFNLEPAHVDNEDTTEFEKSDDANKDEWEQLFAGFGNS</sequence>
<feature type="domain" description="EH" evidence="2">
    <location>
        <begin position="18"/>
        <end position="104"/>
    </location>
</feature>
<feature type="region of interest" description="Disordered" evidence="1">
    <location>
        <begin position="697"/>
        <end position="730"/>
    </location>
</feature>
<dbReference type="OrthoDB" id="524326at2759"/>
<dbReference type="eggNOG" id="KOG0998">
    <property type="taxonomic scope" value="Eukaryota"/>
</dbReference>
<feature type="compositionally biased region" description="Basic and acidic residues" evidence="1">
    <location>
        <begin position="762"/>
        <end position="781"/>
    </location>
</feature>
<reference evidence="3 4" key="1">
    <citation type="journal article" date="2012" name="PLoS ONE">
        <title>Sequence and analysis of the genome of the pathogenic yeast Candida orthopsilosis.</title>
        <authorList>
            <person name="Riccombeni A."/>
            <person name="Vidanes G."/>
            <person name="Proux-Wera E."/>
            <person name="Wolfe K.H."/>
            <person name="Butler G."/>
        </authorList>
    </citation>
    <scope>NUCLEOTIDE SEQUENCE [LARGE SCALE GENOMIC DNA]</scope>
    <source>
        <strain evidence="3 4">Co 90-125</strain>
    </source>
</reference>
<dbReference type="SMART" id="SM00054">
    <property type="entry name" value="EFh"/>
    <property type="match status" value="3"/>
</dbReference>
<dbReference type="GO" id="GO:0016197">
    <property type="term" value="P:endosomal transport"/>
    <property type="evidence" value="ECO:0007669"/>
    <property type="project" value="TreeGrafter"/>
</dbReference>
<dbReference type="GO" id="GO:0005737">
    <property type="term" value="C:cytoplasm"/>
    <property type="evidence" value="ECO:0007669"/>
    <property type="project" value="TreeGrafter"/>
</dbReference>